<keyword evidence="2" id="KW-1185">Reference proteome</keyword>
<dbReference type="OrthoDB" id="9796570at2"/>
<dbReference type="Gene3D" id="3.40.50.1820">
    <property type="entry name" value="alpha/beta hydrolase"/>
    <property type="match status" value="1"/>
</dbReference>
<organism evidence="1 2">
    <name type="scientific">Brucella rhizosphaerae</name>
    <dbReference type="NCBI Taxonomy" id="571254"/>
    <lineage>
        <taxon>Bacteria</taxon>
        <taxon>Pseudomonadati</taxon>
        <taxon>Pseudomonadota</taxon>
        <taxon>Alphaproteobacteria</taxon>
        <taxon>Hyphomicrobiales</taxon>
        <taxon>Brucellaceae</taxon>
        <taxon>Brucella/Ochrobactrum group</taxon>
        <taxon>Brucella</taxon>
    </lineage>
</organism>
<evidence type="ECO:0008006" key="3">
    <source>
        <dbReference type="Google" id="ProtNLM"/>
    </source>
</evidence>
<gene>
    <name evidence="1" type="ORF">CEV32_3296</name>
</gene>
<dbReference type="InterPro" id="IPR029058">
    <property type="entry name" value="AB_hydrolase_fold"/>
</dbReference>
<dbReference type="AlphaFoldDB" id="A0A256FVN2"/>
<dbReference type="EMBL" id="NNRK01000012">
    <property type="protein sequence ID" value="OYR18481.1"/>
    <property type="molecule type" value="Genomic_DNA"/>
</dbReference>
<evidence type="ECO:0000313" key="1">
    <source>
        <dbReference type="EMBL" id="OYR18481.1"/>
    </source>
</evidence>
<name>A0A256FVN2_9HYPH</name>
<dbReference type="SUPFAM" id="SSF53474">
    <property type="entry name" value="alpha/beta-Hydrolases"/>
    <property type="match status" value="1"/>
</dbReference>
<proteinExistence type="predicted"/>
<dbReference type="Proteomes" id="UP000216345">
    <property type="component" value="Unassembled WGS sequence"/>
</dbReference>
<reference evidence="1 2" key="1">
    <citation type="submission" date="2017-07" db="EMBL/GenBank/DDBJ databases">
        <title>Phylogenetic study on the rhizospheric bacterium Ochrobactrum sp. A44.</title>
        <authorList>
            <person name="Krzyzanowska D.M."/>
            <person name="Ossowicki A."/>
            <person name="Rajewska M."/>
            <person name="Maciag T."/>
            <person name="Kaczynski Z."/>
            <person name="Czerwicka M."/>
            <person name="Jafra S."/>
        </authorList>
    </citation>
    <scope>NUCLEOTIDE SEQUENCE [LARGE SCALE GENOMIC DNA]</scope>
    <source>
        <strain evidence="1 2">PR17</strain>
    </source>
</reference>
<protein>
    <recommendedName>
        <fullName evidence="3">Esterase</fullName>
    </recommendedName>
</protein>
<comment type="caution">
    <text evidence="1">The sequence shown here is derived from an EMBL/GenBank/DDBJ whole genome shotgun (WGS) entry which is preliminary data.</text>
</comment>
<dbReference type="RefSeq" id="WP_094573691.1">
    <property type="nucleotide sequence ID" value="NZ_JBHEEL010000010.1"/>
</dbReference>
<sequence length="207" mass="22778">MTYHSFRHEGAPQAPVFLALHGTGGDEYLFVDLIQTFAPNAGIVAPRGDVSEFGANRFFRRTAEGVYDMDDLELRTRNMLDFVALVRADYPNRPLYAFGFSNGANILASMLFQRPGLFDRAALLHPFIPWKPAAQPALKGLPIFISAGRNDPICPLPQSLALIDWFTHQGAAVESLIEPGGHQITQNELNGLFGFLLHPQSAGELSQ</sequence>
<accession>A0A256FVN2</accession>
<evidence type="ECO:0000313" key="2">
    <source>
        <dbReference type="Proteomes" id="UP000216345"/>
    </source>
</evidence>